<organism evidence="2 3">
    <name type="scientific">Tessaracoccus oleiagri</name>
    <dbReference type="NCBI Taxonomy" id="686624"/>
    <lineage>
        <taxon>Bacteria</taxon>
        <taxon>Bacillati</taxon>
        <taxon>Actinomycetota</taxon>
        <taxon>Actinomycetes</taxon>
        <taxon>Propionibacteriales</taxon>
        <taxon>Propionibacteriaceae</taxon>
        <taxon>Tessaracoccus</taxon>
    </lineage>
</organism>
<keyword evidence="3" id="KW-1185">Reference proteome</keyword>
<protein>
    <submittedName>
        <fullName evidence="2">Glucokinase</fullName>
    </submittedName>
</protein>
<evidence type="ECO:0000313" key="3">
    <source>
        <dbReference type="Proteomes" id="UP000199475"/>
    </source>
</evidence>
<dbReference type="InterPro" id="IPR000600">
    <property type="entry name" value="ROK"/>
</dbReference>
<name>A0A1G9HX93_9ACTN</name>
<dbReference type="Gene3D" id="3.30.420.40">
    <property type="match status" value="2"/>
</dbReference>
<dbReference type="PANTHER" id="PTHR18964">
    <property type="entry name" value="ROK (REPRESSOR, ORF, KINASE) FAMILY"/>
    <property type="match status" value="1"/>
</dbReference>
<dbReference type="PANTHER" id="PTHR18964:SF169">
    <property type="entry name" value="N-ACETYLMANNOSAMINE KINASE"/>
    <property type="match status" value="1"/>
</dbReference>
<dbReference type="RefSeq" id="WP_093248747.1">
    <property type="nucleotide sequence ID" value="NZ_FNGP01000001.1"/>
</dbReference>
<dbReference type="OrthoDB" id="8772678at2"/>
<dbReference type="GO" id="GO:0016301">
    <property type="term" value="F:kinase activity"/>
    <property type="evidence" value="ECO:0007669"/>
    <property type="project" value="UniProtKB-KW"/>
</dbReference>
<dbReference type="STRING" id="686624.SAMN04488242_0589"/>
<accession>A0A1G9HX93</accession>
<evidence type="ECO:0000256" key="1">
    <source>
        <dbReference type="ARBA" id="ARBA00006479"/>
    </source>
</evidence>
<dbReference type="EMBL" id="FNGP01000001">
    <property type="protein sequence ID" value="SDL17581.1"/>
    <property type="molecule type" value="Genomic_DNA"/>
</dbReference>
<reference evidence="2 3" key="1">
    <citation type="submission" date="2016-10" db="EMBL/GenBank/DDBJ databases">
        <authorList>
            <person name="de Groot N.N."/>
        </authorList>
    </citation>
    <scope>NUCLEOTIDE SEQUENCE [LARGE SCALE GENOMIC DNA]</scope>
    <source>
        <strain evidence="2 3">CGMCC 1.9159</strain>
    </source>
</reference>
<dbReference type="InterPro" id="IPR043129">
    <property type="entry name" value="ATPase_NBD"/>
</dbReference>
<gene>
    <name evidence="2" type="ORF">SAMN04488242_0589</name>
</gene>
<dbReference type="SUPFAM" id="SSF53067">
    <property type="entry name" value="Actin-like ATPase domain"/>
    <property type="match status" value="1"/>
</dbReference>
<dbReference type="AlphaFoldDB" id="A0A1G9HX93"/>
<sequence>MSVLALDIGGTKIAAGIVDGGVATHLAQVPTPSQEGPTAIMDAAWQLADRVRCGADGAPSRLAVASAGVIDPLRGFVTSATDALRDWAGTDLRSGMDARSGLPVSVLNDVHAHTWGEYRHGRGRGHDSMLLIAVGTGIGGGYVVDGQLALGSAYVAGHVGHVDVAAADGIACSCGRTGHLEGVASGTGIEQRFLAATGEPRRGGEVARLATTDEPLSDAARAVITTAGHSLGRAIGGMLNSLDPGLVVLAGSVARAGDLWWDAVHRGVAESAMTIVADTPIVPADLDNAALVGVAAWSNAKEEQK</sequence>
<keyword evidence="2" id="KW-0418">Kinase</keyword>
<comment type="similarity">
    <text evidence="1">Belongs to the ROK (NagC/XylR) family.</text>
</comment>
<proteinExistence type="inferred from homology"/>
<dbReference type="Proteomes" id="UP000199475">
    <property type="component" value="Unassembled WGS sequence"/>
</dbReference>
<dbReference type="Pfam" id="PF00480">
    <property type="entry name" value="ROK"/>
    <property type="match status" value="1"/>
</dbReference>
<keyword evidence="2" id="KW-0808">Transferase</keyword>
<evidence type="ECO:0000313" key="2">
    <source>
        <dbReference type="EMBL" id="SDL17581.1"/>
    </source>
</evidence>